<dbReference type="AlphaFoldDB" id="F4Q9R3"/>
<evidence type="ECO:0000313" key="2">
    <source>
        <dbReference type="Proteomes" id="UP000007797"/>
    </source>
</evidence>
<keyword evidence="2" id="KW-1185">Reference proteome</keyword>
<evidence type="ECO:0000313" key="1">
    <source>
        <dbReference type="EMBL" id="EGG15432.1"/>
    </source>
</evidence>
<gene>
    <name evidence="1" type="ORF">DFA_10267</name>
</gene>
<dbReference type="EMBL" id="GL883026">
    <property type="protein sequence ID" value="EGG15432.1"/>
    <property type="molecule type" value="Genomic_DNA"/>
</dbReference>
<protein>
    <submittedName>
        <fullName evidence="1">Uncharacterized protein</fullName>
    </submittedName>
</protein>
<accession>F4Q9R3</accession>
<organism evidence="1 2">
    <name type="scientific">Cavenderia fasciculata</name>
    <name type="common">Slime mold</name>
    <name type="synonym">Dictyostelium fasciculatum</name>
    <dbReference type="NCBI Taxonomy" id="261658"/>
    <lineage>
        <taxon>Eukaryota</taxon>
        <taxon>Amoebozoa</taxon>
        <taxon>Evosea</taxon>
        <taxon>Eumycetozoa</taxon>
        <taxon>Dictyostelia</taxon>
        <taxon>Acytosteliales</taxon>
        <taxon>Cavenderiaceae</taxon>
        <taxon>Cavenderia</taxon>
    </lineage>
</organism>
<name>F4Q9R3_CACFS</name>
<sequence length="44" mass="5113">MKSCVCLWSVWVKEERVTGEGGTDREIIESSSLFFFSYFLFLNA</sequence>
<dbReference type="GeneID" id="14867729"/>
<reference evidence="2" key="1">
    <citation type="journal article" date="2011" name="Genome Res.">
        <title>Phylogeny-wide analysis of social amoeba genomes highlights ancient origins for complex intercellular communication.</title>
        <authorList>
            <person name="Heidel A.J."/>
            <person name="Lawal H.M."/>
            <person name="Felder M."/>
            <person name="Schilde C."/>
            <person name="Helps N.R."/>
            <person name="Tunggal B."/>
            <person name="Rivero F."/>
            <person name="John U."/>
            <person name="Schleicher M."/>
            <person name="Eichinger L."/>
            <person name="Platzer M."/>
            <person name="Noegel A.A."/>
            <person name="Schaap P."/>
            <person name="Gloeckner G."/>
        </authorList>
    </citation>
    <scope>NUCLEOTIDE SEQUENCE [LARGE SCALE GENOMIC DNA]</scope>
    <source>
        <strain evidence="2">SH3</strain>
    </source>
</reference>
<dbReference type="RefSeq" id="XP_004354174.1">
    <property type="nucleotide sequence ID" value="XM_004354122.1"/>
</dbReference>
<proteinExistence type="predicted"/>
<dbReference type="KEGG" id="dfa:DFA_10267"/>
<dbReference type="Proteomes" id="UP000007797">
    <property type="component" value="Unassembled WGS sequence"/>
</dbReference>